<evidence type="ECO:0000313" key="1">
    <source>
        <dbReference type="EMBL" id="GGL49003.1"/>
    </source>
</evidence>
<name>A0A917W109_9ACTN</name>
<dbReference type="Proteomes" id="UP000613840">
    <property type="component" value="Unassembled WGS sequence"/>
</dbReference>
<keyword evidence="2" id="KW-1185">Reference proteome</keyword>
<accession>A0A917W109</accession>
<reference evidence="1" key="1">
    <citation type="journal article" date="2014" name="Int. J. Syst. Evol. Microbiol.">
        <title>Complete genome sequence of Corynebacterium casei LMG S-19264T (=DSM 44701T), isolated from a smear-ripened cheese.</title>
        <authorList>
            <consortium name="US DOE Joint Genome Institute (JGI-PGF)"/>
            <person name="Walter F."/>
            <person name="Albersmeier A."/>
            <person name="Kalinowski J."/>
            <person name="Ruckert C."/>
        </authorList>
    </citation>
    <scope>NUCLEOTIDE SEQUENCE</scope>
    <source>
        <strain evidence="1">CGMCC 4.7306</strain>
    </source>
</reference>
<dbReference type="AlphaFoldDB" id="A0A917W109"/>
<reference evidence="1" key="2">
    <citation type="submission" date="2020-09" db="EMBL/GenBank/DDBJ databases">
        <authorList>
            <person name="Sun Q."/>
            <person name="Zhou Y."/>
        </authorList>
    </citation>
    <scope>NUCLEOTIDE SEQUENCE</scope>
    <source>
        <strain evidence="1">CGMCC 4.7306</strain>
    </source>
</reference>
<gene>
    <name evidence="1" type="ORF">GCM10011575_03860</name>
</gene>
<protein>
    <submittedName>
        <fullName evidence="1">Uncharacterized protein</fullName>
    </submittedName>
</protein>
<organism evidence="1 2">
    <name type="scientific">Microlunatus endophyticus</name>
    <dbReference type="NCBI Taxonomy" id="1716077"/>
    <lineage>
        <taxon>Bacteria</taxon>
        <taxon>Bacillati</taxon>
        <taxon>Actinomycetota</taxon>
        <taxon>Actinomycetes</taxon>
        <taxon>Propionibacteriales</taxon>
        <taxon>Propionibacteriaceae</taxon>
        <taxon>Microlunatus</taxon>
    </lineage>
</organism>
<dbReference type="RefSeq" id="WP_188893472.1">
    <property type="nucleotide sequence ID" value="NZ_BMMZ01000001.1"/>
</dbReference>
<proteinExistence type="predicted"/>
<sequence length="104" mass="10998">MLVPAGLTGERAEHPAKLPRPTALVVGRYRLAGLAADTDRASARSGTCGRTGVPGTDALVLPVNRDGQAYALRLAPPDERTRSELAALDFWSGRGTVRQYASDP</sequence>
<dbReference type="EMBL" id="BMMZ01000001">
    <property type="protein sequence ID" value="GGL49003.1"/>
    <property type="molecule type" value="Genomic_DNA"/>
</dbReference>
<evidence type="ECO:0000313" key="2">
    <source>
        <dbReference type="Proteomes" id="UP000613840"/>
    </source>
</evidence>
<comment type="caution">
    <text evidence="1">The sequence shown here is derived from an EMBL/GenBank/DDBJ whole genome shotgun (WGS) entry which is preliminary data.</text>
</comment>